<organism evidence="10 11">
    <name type="scientific">Blepharisma stoltei</name>
    <dbReference type="NCBI Taxonomy" id="1481888"/>
    <lineage>
        <taxon>Eukaryota</taxon>
        <taxon>Sar</taxon>
        <taxon>Alveolata</taxon>
        <taxon>Ciliophora</taxon>
        <taxon>Postciliodesmatophora</taxon>
        <taxon>Heterotrichea</taxon>
        <taxon>Heterotrichida</taxon>
        <taxon>Blepharismidae</taxon>
        <taxon>Blepharisma</taxon>
    </lineage>
</organism>
<evidence type="ECO:0000313" key="10">
    <source>
        <dbReference type="EMBL" id="CAG9326193.1"/>
    </source>
</evidence>
<feature type="transmembrane region" description="Helical" evidence="8">
    <location>
        <begin position="380"/>
        <end position="404"/>
    </location>
</feature>
<evidence type="ECO:0000256" key="1">
    <source>
        <dbReference type="ARBA" id="ARBA00004141"/>
    </source>
</evidence>
<protein>
    <recommendedName>
        <fullName evidence="9">Cyclic nucleotide-binding domain-containing protein</fullName>
    </recommendedName>
</protein>
<dbReference type="InterPro" id="IPR005821">
    <property type="entry name" value="Ion_trans_dom"/>
</dbReference>
<reference evidence="10" key="1">
    <citation type="submission" date="2021-09" db="EMBL/GenBank/DDBJ databases">
        <authorList>
            <consortium name="AG Swart"/>
            <person name="Singh M."/>
            <person name="Singh A."/>
            <person name="Seah K."/>
            <person name="Emmerich C."/>
        </authorList>
    </citation>
    <scope>NUCLEOTIDE SEQUENCE</scope>
    <source>
        <strain evidence="10">ATCC30299</strain>
    </source>
</reference>
<dbReference type="SUPFAM" id="SSF81324">
    <property type="entry name" value="Voltage-gated potassium channels"/>
    <property type="match status" value="1"/>
</dbReference>
<dbReference type="Gene3D" id="2.60.120.10">
    <property type="entry name" value="Jelly Rolls"/>
    <property type="match status" value="1"/>
</dbReference>
<evidence type="ECO:0000256" key="7">
    <source>
        <dbReference type="ARBA" id="ARBA00023303"/>
    </source>
</evidence>
<dbReference type="InterPro" id="IPR003938">
    <property type="entry name" value="K_chnl_volt-dep_EAG/ELK/ERG"/>
</dbReference>
<keyword evidence="2" id="KW-0813">Transport</keyword>
<dbReference type="PROSITE" id="PS50042">
    <property type="entry name" value="CNMP_BINDING_3"/>
    <property type="match status" value="1"/>
</dbReference>
<dbReference type="SMART" id="SM00100">
    <property type="entry name" value="cNMP"/>
    <property type="match status" value="1"/>
</dbReference>
<sequence length="706" mass="81790">MLRPKASPIYDQNYLAPLEASELDYLTSEEDSIRSKSPMNDNNSQDFNYISSTKDFTTWNPSNAKKLWKRAFFKIRVRRALEKFKKEIMFFGTSNEVFDQDKKFKRNLDTILQKKFDKEEDFRFKKWDEEERIIPWYILDPDGYFKRSWNTLLTIVLMYTAVVMPFRLAFADVIFFDVWTTIEITIDLLFIVDVMLNFISGVYSYEGVLHTNLKYIVLDYLKSWFIIDATSSVPYTLIDYWTGSNGNSSAHQNNLVKLMRVPKLYKLLRIIRIAKAVKHYKTNDLAEKVQDFLQLNSRLYKLLTFLVSVCLCVHIVGCLWFFCARINNFSPSTWVVRCDYLDDTVDVQYIASIYWAMTTVTTVGYGDISGRTELEQILSMIWMLIGIGFYSFTIGSLSSFLTAIDTKDSILASKLAAIHEFALETGISDECKHRIRQIIKYNNSKVGTVWSDKHSLFNELPKSLRYEVSATMYNGIVKELIFFRSQDPAFVVSLMPLLKPLQHKDLEYLWLEGTYPDEIFFITKGRVNFVLEGNEVCYKSFLKGSYVGDIEILTEISVRENNAQACGNSEFLVLSKHDFLEVLGDFPDQKKFLTQVAKERAVRNAKAKEELISLMEIKKMEGNLKHLEGKGSIFDRQLREASTVVIRDRLGLIEDTVQSNVSLFDDMKTRVSSIENSIRDLLMSVKPPKPKKVRTALGSIIKKKHE</sequence>
<keyword evidence="5" id="KW-0406">Ion transport</keyword>
<dbReference type="PANTHER" id="PTHR47823:SF9">
    <property type="entry name" value="CHROMOSOME UNDETERMINED SCAFFOLD_10, WHOLE GENOME SHOTGUN SEQUENCE"/>
    <property type="match status" value="1"/>
</dbReference>
<dbReference type="GO" id="GO:0016020">
    <property type="term" value="C:membrane"/>
    <property type="evidence" value="ECO:0007669"/>
    <property type="project" value="UniProtKB-SubCell"/>
</dbReference>
<comment type="caution">
    <text evidence="10">The sequence shown here is derived from an EMBL/GenBank/DDBJ whole genome shotgun (WGS) entry which is preliminary data.</text>
</comment>
<accession>A0AAU9JWT8</accession>
<proteinExistence type="predicted"/>
<feature type="domain" description="Cyclic nucleotide-binding" evidence="9">
    <location>
        <begin position="482"/>
        <end position="600"/>
    </location>
</feature>
<evidence type="ECO:0000256" key="8">
    <source>
        <dbReference type="SAM" id="Phobius"/>
    </source>
</evidence>
<dbReference type="Pfam" id="PF00027">
    <property type="entry name" value="cNMP_binding"/>
    <property type="match status" value="1"/>
</dbReference>
<dbReference type="InterPro" id="IPR018490">
    <property type="entry name" value="cNMP-bd_dom_sf"/>
</dbReference>
<dbReference type="Pfam" id="PF00520">
    <property type="entry name" value="Ion_trans"/>
    <property type="match status" value="1"/>
</dbReference>
<name>A0AAU9JWT8_9CILI</name>
<dbReference type="Proteomes" id="UP001162131">
    <property type="component" value="Unassembled WGS sequence"/>
</dbReference>
<keyword evidence="3 8" id="KW-0812">Transmembrane</keyword>
<dbReference type="InterPro" id="IPR000595">
    <property type="entry name" value="cNMP-bd_dom"/>
</dbReference>
<evidence type="ECO:0000256" key="6">
    <source>
        <dbReference type="ARBA" id="ARBA00023136"/>
    </source>
</evidence>
<dbReference type="SUPFAM" id="SSF51206">
    <property type="entry name" value="cAMP-binding domain-like"/>
    <property type="match status" value="1"/>
</dbReference>
<evidence type="ECO:0000256" key="3">
    <source>
        <dbReference type="ARBA" id="ARBA00022692"/>
    </source>
</evidence>
<feature type="transmembrane region" description="Helical" evidence="8">
    <location>
        <begin position="302"/>
        <end position="327"/>
    </location>
</feature>
<dbReference type="PRINTS" id="PR01463">
    <property type="entry name" value="EAGCHANLFMLY"/>
</dbReference>
<evidence type="ECO:0000256" key="4">
    <source>
        <dbReference type="ARBA" id="ARBA00022989"/>
    </source>
</evidence>
<evidence type="ECO:0000256" key="2">
    <source>
        <dbReference type="ARBA" id="ARBA00022448"/>
    </source>
</evidence>
<dbReference type="InterPro" id="IPR014710">
    <property type="entry name" value="RmlC-like_jellyroll"/>
</dbReference>
<evidence type="ECO:0000256" key="5">
    <source>
        <dbReference type="ARBA" id="ARBA00023065"/>
    </source>
</evidence>
<keyword evidence="7" id="KW-0407">Ion channel</keyword>
<comment type="subcellular location">
    <subcellularLocation>
        <location evidence="1">Membrane</location>
        <topology evidence="1">Multi-pass membrane protein</topology>
    </subcellularLocation>
</comment>
<feature type="transmembrane region" description="Helical" evidence="8">
    <location>
        <begin position="347"/>
        <end position="368"/>
    </location>
</feature>
<dbReference type="Gene3D" id="1.10.287.70">
    <property type="match status" value="1"/>
</dbReference>
<dbReference type="PANTHER" id="PTHR47823">
    <property type="entry name" value="ION_TRANS DOMAIN-CONTAINING PROTEIN"/>
    <property type="match status" value="1"/>
</dbReference>
<dbReference type="FunFam" id="1.10.287.70:FF:000123">
    <property type="entry name" value="Potassium channel KAT3"/>
    <property type="match status" value="1"/>
</dbReference>
<keyword evidence="11" id="KW-1185">Reference proteome</keyword>
<gene>
    <name evidence="10" type="ORF">BSTOLATCC_MIC40625</name>
</gene>
<keyword evidence="4 8" id="KW-1133">Transmembrane helix</keyword>
<evidence type="ECO:0000259" key="9">
    <source>
        <dbReference type="PROSITE" id="PS50042"/>
    </source>
</evidence>
<feature type="transmembrane region" description="Helical" evidence="8">
    <location>
        <begin position="152"/>
        <end position="176"/>
    </location>
</feature>
<keyword evidence="6 8" id="KW-0472">Membrane</keyword>
<evidence type="ECO:0000313" key="11">
    <source>
        <dbReference type="Proteomes" id="UP001162131"/>
    </source>
</evidence>
<dbReference type="CDD" id="cd00038">
    <property type="entry name" value="CAP_ED"/>
    <property type="match status" value="1"/>
</dbReference>
<dbReference type="GO" id="GO:0005249">
    <property type="term" value="F:voltage-gated potassium channel activity"/>
    <property type="evidence" value="ECO:0007669"/>
    <property type="project" value="InterPro"/>
</dbReference>
<feature type="transmembrane region" description="Helical" evidence="8">
    <location>
        <begin position="188"/>
        <end position="205"/>
    </location>
</feature>
<dbReference type="EMBL" id="CAJZBQ010000040">
    <property type="protein sequence ID" value="CAG9326193.1"/>
    <property type="molecule type" value="Genomic_DNA"/>
</dbReference>
<dbReference type="AlphaFoldDB" id="A0AAU9JWT8"/>